<dbReference type="Gramene" id="Solyc03g059295.1.1">
    <property type="protein sequence ID" value="Solyc03g059295.1.1"/>
    <property type="gene ID" value="Solyc03g059295.1"/>
</dbReference>
<dbReference type="EnsemblPlants" id="Solyc03g059295.1.1">
    <property type="protein sequence ID" value="Solyc03g059295.1.1"/>
    <property type="gene ID" value="Solyc03g059295.1"/>
</dbReference>
<dbReference type="STRING" id="4081.A0A3Q7FKT2"/>
<accession>A0A3Q7FKT2</accession>
<dbReference type="Proteomes" id="UP000004994">
    <property type="component" value="Chromosome 3"/>
</dbReference>
<name>A0A3Q7FKT2_SOLLC</name>
<evidence type="ECO:0008006" key="3">
    <source>
        <dbReference type="Google" id="ProtNLM"/>
    </source>
</evidence>
<proteinExistence type="predicted"/>
<dbReference type="PANTHER" id="PTHR11439">
    <property type="entry name" value="GAG-POL-RELATED RETROTRANSPOSON"/>
    <property type="match status" value="1"/>
</dbReference>
<reference evidence="1" key="2">
    <citation type="submission" date="2019-01" db="UniProtKB">
        <authorList>
            <consortium name="EnsemblPlants"/>
        </authorList>
    </citation>
    <scope>IDENTIFICATION</scope>
    <source>
        <strain evidence="1">cv. Heinz 1706</strain>
    </source>
</reference>
<evidence type="ECO:0000313" key="2">
    <source>
        <dbReference type="Proteomes" id="UP000004994"/>
    </source>
</evidence>
<dbReference type="PANTHER" id="PTHR11439:SF455">
    <property type="entry name" value="RLK (RECEPTOR-LIKE PROTEIN KINASE) 8, PUTATIVE-RELATED"/>
    <property type="match status" value="1"/>
</dbReference>
<dbReference type="InParanoid" id="A0A3Q7FKT2"/>
<organism evidence="1">
    <name type="scientific">Solanum lycopersicum</name>
    <name type="common">Tomato</name>
    <name type="synonym">Lycopersicon esculentum</name>
    <dbReference type="NCBI Taxonomy" id="4081"/>
    <lineage>
        <taxon>Eukaryota</taxon>
        <taxon>Viridiplantae</taxon>
        <taxon>Streptophyta</taxon>
        <taxon>Embryophyta</taxon>
        <taxon>Tracheophyta</taxon>
        <taxon>Spermatophyta</taxon>
        <taxon>Magnoliopsida</taxon>
        <taxon>eudicotyledons</taxon>
        <taxon>Gunneridae</taxon>
        <taxon>Pentapetalae</taxon>
        <taxon>asterids</taxon>
        <taxon>lamiids</taxon>
        <taxon>Solanales</taxon>
        <taxon>Solanaceae</taxon>
        <taxon>Solanoideae</taxon>
        <taxon>Solaneae</taxon>
        <taxon>Solanum</taxon>
        <taxon>Solanum subgen. Lycopersicon</taxon>
    </lineage>
</organism>
<protein>
    <recommendedName>
        <fullName evidence="3">Reverse transcriptase Ty1/copia-type domain-containing protein</fullName>
    </recommendedName>
</protein>
<dbReference type="AlphaFoldDB" id="A0A3Q7FKT2"/>
<reference evidence="1" key="1">
    <citation type="journal article" date="2012" name="Nature">
        <title>The tomato genome sequence provides insights into fleshy fruit evolution.</title>
        <authorList>
            <consortium name="Tomato Genome Consortium"/>
        </authorList>
    </citation>
    <scope>NUCLEOTIDE SEQUENCE [LARGE SCALE GENOMIC DNA]</scope>
    <source>
        <strain evidence="1">cv. Heinz 1706</strain>
    </source>
</reference>
<sequence length="165" mass="18775">MKDIFPLHLFLGIEVKYFQSGIHLDQRKDDFGKGCNSLAQNMVCMKLWEVLIIVGSLQYLTFTRADITIVVNLASHFIQSPNIEHLQGIKRILRYIKDILHFGLKIISKSLCWGGCTTSWILTTCYNIYLGANCICWTSKKQTTIARSSAEVEHRELTSTAAEMT</sequence>
<keyword evidence="2" id="KW-1185">Reference proteome</keyword>
<evidence type="ECO:0000313" key="1">
    <source>
        <dbReference type="EnsemblPlants" id="Solyc03g059295.1.1"/>
    </source>
</evidence>